<evidence type="ECO:0000313" key="4">
    <source>
        <dbReference type="EMBL" id="OLN85423.1"/>
    </source>
</evidence>
<dbReference type="OrthoDB" id="191139at2759"/>
<dbReference type="EMBL" id="MPGH01000173">
    <property type="protein sequence ID" value="OLN85423.1"/>
    <property type="molecule type" value="Genomic_DNA"/>
</dbReference>
<dbReference type="PANTHER" id="PTHR24320:SF282">
    <property type="entry name" value="WW DOMAIN-CONTAINING OXIDOREDUCTASE"/>
    <property type="match status" value="1"/>
</dbReference>
<dbReference type="PANTHER" id="PTHR24320">
    <property type="entry name" value="RETINOL DEHYDROGENASE"/>
    <property type="match status" value="1"/>
</dbReference>
<dbReference type="Gene3D" id="3.40.50.720">
    <property type="entry name" value="NAD(P)-binding Rossmann-like Domain"/>
    <property type="match status" value="1"/>
</dbReference>
<accession>A0A1Q8RML9</accession>
<dbReference type="SUPFAM" id="SSF51735">
    <property type="entry name" value="NAD(P)-binding Rossmann-fold domains"/>
    <property type="match status" value="1"/>
</dbReference>
<sequence length="338" mass="37474">MSGIWNPLTDMPNVEGKVVVVTGGTAGIGTSTVKYLALRGAKVYFTARSRSKAENTIDSLTSEFPQIGREQLDWLPVDLANLQTVRAGLAELKARETMVDILINNAGIASSTTEKAGPGWEWHMAVNHVGHFVFTNGILPLLKKAANQEGSDVRIVTLSSNVNYAMLPQNFEFTFESTSFLTTPVPYYPWQWRYLVRHIFYVDMIRYAVSKLANLLFAQELQRLMDEQGLPILSISVHPGGVDSEGCKDIGNAVFSLVRSTFLTPDQGAITTLFAATAEKVRQNPETFKGKYLEPYGKVVTPHPVSKNQKQVKGMWDNTTLEVNKHLAKAGLEPLQNW</sequence>
<dbReference type="AlphaFoldDB" id="A0A1Q8RML9"/>
<protein>
    <submittedName>
        <fullName evidence="4">Putative oxidoreductase C736.13-like protein 8</fullName>
    </submittedName>
</protein>
<evidence type="ECO:0000256" key="1">
    <source>
        <dbReference type="ARBA" id="ARBA00006484"/>
    </source>
</evidence>
<evidence type="ECO:0000256" key="2">
    <source>
        <dbReference type="ARBA" id="ARBA00022857"/>
    </source>
</evidence>
<dbReference type="Proteomes" id="UP000186583">
    <property type="component" value="Unassembled WGS sequence"/>
</dbReference>
<dbReference type="PRINTS" id="PR00081">
    <property type="entry name" value="GDHRDH"/>
</dbReference>
<comment type="similarity">
    <text evidence="1">Belongs to the short-chain dehydrogenases/reductases (SDR) family.</text>
</comment>
<evidence type="ECO:0000256" key="3">
    <source>
        <dbReference type="ARBA" id="ARBA00023002"/>
    </source>
</evidence>
<dbReference type="STRING" id="708187.A0A1Q8RML9"/>
<keyword evidence="5" id="KW-1185">Reference proteome</keyword>
<evidence type="ECO:0000313" key="5">
    <source>
        <dbReference type="Proteomes" id="UP000186583"/>
    </source>
</evidence>
<organism evidence="4 5">
    <name type="scientific">Colletotrichum chlorophyti</name>
    <dbReference type="NCBI Taxonomy" id="708187"/>
    <lineage>
        <taxon>Eukaryota</taxon>
        <taxon>Fungi</taxon>
        <taxon>Dikarya</taxon>
        <taxon>Ascomycota</taxon>
        <taxon>Pezizomycotina</taxon>
        <taxon>Sordariomycetes</taxon>
        <taxon>Hypocreomycetidae</taxon>
        <taxon>Glomerellales</taxon>
        <taxon>Glomerellaceae</taxon>
        <taxon>Colletotrichum</taxon>
    </lineage>
</organism>
<dbReference type="GO" id="GO:0016491">
    <property type="term" value="F:oxidoreductase activity"/>
    <property type="evidence" value="ECO:0007669"/>
    <property type="project" value="UniProtKB-KW"/>
</dbReference>
<gene>
    <name evidence="4" type="ORF">CCHL11_07978</name>
</gene>
<dbReference type="Pfam" id="PF00106">
    <property type="entry name" value="adh_short"/>
    <property type="match status" value="1"/>
</dbReference>
<keyword evidence="2" id="KW-0521">NADP</keyword>
<comment type="caution">
    <text evidence="4">The sequence shown here is derived from an EMBL/GenBank/DDBJ whole genome shotgun (WGS) entry which is preliminary data.</text>
</comment>
<dbReference type="InterPro" id="IPR036291">
    <property type="entry name" value="NAD(P)-bd_dom_sf"/>
</dbReference>
<keyword evidence="3" id="KW-0560">Oxidoreductase</keyword>
<reference evidence="4 5" key="1">
    <citation type="submission" date="2016-11" db="EMBL/GenBank/DDBJ databases">
        <title>Draft Genome Assembly of Colletotrichum chlorophyti a pathogen of herbaceous plants.</title>
        <authorList>
            <person name="Gan P."/>
            <person name="Narusaka M."/>
            <person name="Tsushima A."/>
            <person name="Narusaka Y."/>
            <person name="Takano Y."/>
            <person name="Shirasu K."/>
        </authorList>
    </citation>
    <scope>NUCLEOTIDE SEQUENCE [LARGE SCALE GENOMIC DNA]</scope>
    <source>
        <strain evidence="4 5">NTL11</strain>
    </source>
</reference>
<name>A0A1Q8RML9_9PEZI</name>
<proteinExistence type="inferred from homology"/>
<dbReference type="InterPro" id="IPR002347">
    <property type="entry name" value="SDR_fam"/>
</dbReference>